<dbReference type="EMBL" id="AAFI02000005">
    <property type="protein sequence ID" value="EAL72433.1"/>
    <property type="molecule type" value="Genomic_DNA"/>
</dbReference>
<reference evidence="1 2" key="1">
    <citation type="journal article" date="2005" name="Nature">
        <title>The genome of the social amoeba Dictyostelium discoideum.</title>
        <authorList>
            <consortium name="The Dictyostelium discoideum Sequencing Consortium"/>
            <person name="Eichinger L."/>
            <person name="Pachebat J.A."/>
            <person name="Glockner G."/>
            <person name="Rajandream M.A."/>
            <person name="Sucgang R."/>
            <person name="Berriman M."/>
            <person name="Song J."/>
            <person name="Olsen R."/>
            <person name="Szafranski K."/>
            <person name="Xu Q."/>
            <person name="Tunggal B."/>
            <person name="Kummerfeld S."/>
            <person name="Madera M."/>
            <person name="Konfortov B.A."/>
            <person name="Rivero F."/>
            <person name="Bankier A.T."/>
            <person name="Lehmann R."/>
            <person name="Hamlin N."/>
            <person name="Davies R."/>
            <person name="Gaudet P."/>
            <person name="Fey P."/>
            <person name="Pilcher K."/>
            <person name="Chen G."/>
            <person name="Saunders D."/>
            <person name="Sodergren E."/>
            <person name="Davis P."/>
            <person name="Kerhornou A."/>
            <person name="Nie X."/>
            <person name="Hall N."/>
            <person name="Anjard C."/>
            <person name="Hemphill L."/>
            <person name="Bason N."/>
            <person name="Farbrother P."/>
            <person name="Desany B."/>
            <person name="Just E."/>
            <person name="Morio T."/>
            <person name="Rost R."/>
            <person name="Churcher C."/>
            <person name="Cooper J."/>
            <person name="Haydock S."/>
            <person name="van Driessche N."/>
            <person name="Cronin A."/>
            <person name="Goodhead I."/>
            <person name="Muzny D."/>
            <person name="Mourier T."/>
            <person name="Pain A."/>
            <person name="Lu M."/>
            <person name="Harper D."/>
            <person name="Lindsay R."/>
            <person name="Hauser H."/>
            <person name="James K."/>
            <person name="Quiles M."/>
            <person name="Madan Babu M."/>
            <person name="Saito T."/>
            <person name="Buchrieser C."/>
            <person name="Wardroper A."/>
            <person name="Felder M."/>
            <person name="Thangavelu M."/>
            <person name="Johnson D."/>
            <person name="Knights A."/>
            <person name="Loulseged H."/>
            <person name="Mungall K."/>
            <person name="Oliver K."/>
            <person name="Price C."/>
            <person name="Quail M.A."/>
            <person name="Urushihara H."/>
            <person name="Hernandez J."/>
            <person name="Rabbinowitsch E."/>
            <person name="Steffen D."/>
            <person name="Sanders M."/>
            <person name="Ma J."/>
            <person name="Kohara Y."/>
            <person name="Sharp S."/>
            <person name="Simmonds M."/>
            <person name="Spiegler S."/>
            <person name="Tivey A."/>
            <person name="Sugano S."/>
            <person name="White B."/>
            <person name="Walker D."/>
            <person name="Woodward J."/>
            <person name="Winckler T."/>
            <person name="Tanaka Y."/>
            <person name="Shaulsky G."/>
            <person name="Schleicher M."/>
            <person name="Weinstock G."/>
            <person name="Rosenthal A."/>
            <person name="Cox E.C."/>
            <person name="Chisholm R.L."/>
            <person name="Gibbs R."/>
            <person name="Loomis W.F."/>
            <person name="Platzer M."/>
            <person name="Kay R.R."/>
            <person name="Williams J."/>
            <person name="Dear P.H."/>
            <person name="Noegel A.A."/>
            <person name="Barrell B."/>
            <person name="Kuspa A."/>
        </authorList>
    </citation>
    <scope>NUCLEOTIDE SEQUENCE [LARGE SCALE GENOMIC DNA]</scope>
    <source>
        <strain evidence="1 2">AX4</strain>
    </source>
</reference>
<dbReference type="VEuPathDB" id="AmoebaDB:DDB_G0270166"/>
<dbReference type="InParanoid" id="Q55C87"/>
<dbReference type="AlphaFoldDB" id="Q55C87"/>
<evidence type="ECO:0000313" key="2">
    <source>
        <dbReference type="Proteomes" id="UP000002195"/>
    </source>
</evidence>
<organism evidence="1 2">
    <name type="scientific">Dictyostelium discoideum</name>
    <name type="common">Social amoeba</name>
    <dbReference type="NCBI Taxonomy" id="44689"/>
    <lineage>
        <taxon>Eukaryota</taxon>
        <taxon>Amoebozoa</taxon>
        <taxon>Evosea</taxon>
        <taxon>Eumycetozoa</taxon>
        <taxon>Dictyostelia</taxon>
        <taxon>Dictyosteliales</taxon>
        <taxon>Dictyosteliaceae</taxon>
        <taxon>Dictyostelium</taxon>
    </lineage>
</organism>
<dbReference type="KEGG" id="ddi:DDB_G0270166"/>
<dbReference type="PaxDb" id="44689-DDB0190855"/>
<accession>Q55C87</accession>
<protein>
    <submittedName>
        <fullName evidence="1">Uncharacterized protein</fullName>
    </submittedName>
</protein>
<gene>
    <name evidence="1" type="ORF">DDB_G0270166</name>
</gene>
<dbReference type="dictyBase" id="DDB_G0270166"/>
<dbReference type="GeneID" id="8617565"/>
<proteinExistence type="predicted"/>
<evidence type="ECO:0000313" key="1">
    <source>
        <dbReference type="EMBL" id="EAL72433.1"/>
    </source>
</evidence>
<sequence length="84" mass="8644">MANCEGCGGTASVTCGVTGCGNKGCLGADCSFMTAVSRFTNTFNARNVTNTINRNSPFGANMSNTMFECSDCRNANSSSSSEDS</sequence>
<keyword evidence="2" id="KW-1185">Reference proteome</keyword>
<dbReference type="HOGENOM" id="CLU_2532190_0_0_1"/>
<name>Q55C87_DICDI</name>
<dbReference type="RefSeq" id="XP_646594.1">
    <property type="nucleotide sequence ID" value="XM_641502.1"/>
</dbReference>
<dbReference type="Proteomes" id="UP000002195">
    <property type="component" value="Unassembled WGS sequence"/>
</dbReference>
<comment type="caution">
    <text evidence="1">The sequence shown here is derived from an EMBL/GenBank/DDBJ whole genome shotgun (WGS) entry which is preliminary data.</text>
</comment>